<gene>
    <name evidence="1" type="ORF">MVI01_65960</name>
</gene>
<proteinExistence type="predicted"/>
<comment type="caution">
    <text evidence="1">The sequence shown here is derived from an EMBL/GenBank/DDBJ whole genome shotgun (WGS) entry which is preliminary data.</text>
</comment>
<name>A0A511HMI8_9BACT</name>
<evidence type="ECO:0000313" key="1">
    <source>
        <dbReference type="EMBL" id="GEL74812.1"/>
    </source>
</evidence>
<accession>A0A511HMI8</accession>
<reference evidence="1 2" key="1">
    <citation type="submission" date="2019-07" db="EMBL/GenBank/DDBJ databases">
        <title>Whole genome shotgun sequence of Myxococcus virescens NBRC 100334.</title>
        <authorList>
            <person name="Hosoyama A."/>
            <person name="Uohara A."/>
            <person name="Ohji S."/>
            <person name="Ichikawa N."/>
        </authorList>
    </citation>
    <scope>NUCLEOTIDE SEQUENCE [LARGE SCALE GENOMIC DNA]</scope>
    <source>
        <strain evidence="1 2">NBRC 100334</strain>
    </source>
</reference>
<protein>
    <submittedName>
        <fullName evidence="1">Uncharacterized protein</fullName>
    </submittedName>
</protein>
<sequence>MLVGSVAMAILVGCGPVDEQLSTEGNPSATEAALNSAAPVPDAVMVEALAESCQPQNWDECVNAGFGSCTAWSAFVNCGSQSACDDYSPQCKARIDGEWFTTGAIFQGMNSFRVCLNAQGASCTEYRLAQVVQSCGCGGGIPI</sequence>
<dbReference type="AlphaFoldDB" id="A0A511HMI8"/>
<organism evidence="1 2">
    <name type="scientific">Myxococcus virescens</name>
    <dbReference type="NCBI Taxonomy" id="83456"/>
    <lineage>
        <taxon>Bacteria</taxon>
        <taxon>Pseudomonadati</taxon>
        <taxon>Myxococcota</taxon>
        <taxon>Myxococcia</taxon>
        <taxon>Myxococcales</taxon>
        <taxon>Cystobacterineae</taxon>
        <taxon>Myxococcaceae</taxon>
        <taxon>Myxococcus</taxon>
    </lineage>
</organism>
<evidence type="ECO:0000313" key="2">
    <source>
        <dbReference type="Proteomes" id="UP000321224"/>
    </source>
</evidence>
<dbReference type="Proteomes" id="UP000321224">
    <property type="component" value="Unassembled WGS sequence"/>
</dbReference>
<dbReference type="EMBL" id="BJVY01000054">
    <property type="protein sequence ID" value="GEL74812.1"/>
    <property type="molecule type" value="Genomic_DNA"/>
</dbReference>